<dbReference type="SUPFAM" id="SSF46785">
    <property type="entry name" value="Winged helix' DNA-binding domain"/>
    <property type="match status" value="1"/>
</dbReference>
<accession>A0A075FRM2</accession>
<dbReference type="InterPro" id="IPR024619">
    <property type="entry name" value="DUF3860"/>
</dbReference>
<name>A0A075FRM2_9EURY</name>
<protein>
    <recommendedName>
        <fullName evidence="2">DUF3860 domain-containing protein</fullName>
    </recommendedName>
</protein>
<dbReference type="InterPro" id="IPR036388">
    <property type="entry name" value="WH-like_DNA-bd_sf"/>
</dbReference>
<dbReference type="AlphaFoldDB" id="A0A075FRM2"/>
<sequence>MQLCVTKKRYFVQNRYISARHPTLIGPAAEFDIVLERGDMDAEKVREIVRNYISERPRNTAEIAAWLNRHDDGTRGSDIAAILESDGSFVRIGTVRTSGMTGNSPPLSEWATEKWVKHHERAKPGKK</sequence>
<proteinExistence type="predicted"/>
<organism evidence="1">
    <name type="scientific">uncultured marine group II/III euryarchaeote AD1000_45_F09</name>
    <dbReference type="NCBI Taxonomy" id="1457776"/>
    <lineage>
        <taxon>Archaea</taxon>
        <taxon>Methanobacteriati</taxon>
        <taxon>Methanobacteriota</taxon>
        <taxon>environmental samples</taxon>
    </lineage>
</organism>
<dbReference type="InterPro" id="IPR036390">
    <property type="entry name" value="WH_DNA-bd_sf"/>
</dbReference>
<dbReference type="EMBL" id="KF900420">
    <property type="protein sequence ID" value="AIE94330.1"/>
    <property type="molecule type" value="Genomic_DNA"/>
</dbReference>
<dbReference type="Gene3D" id="1.10.10.10">
    <property type="entry name" value="Winged helix-like DNA-binding domain superfamily/Winged helix DNA-binding domain"/>
    <property type="match status" value="1"/>
</dbReference>
<evidence type="ECO:0000313" key="1">
    <source>
        <dbReference type="EMBL" id="AIE94330.1"/>
    </source>
</evidence>
<evidence type="ECO:0008006" key="2">
    <source>
        <dbReference type="Google" id="ProtNLM"/>
    </source>
</evidence>
<dbReference type="Pfam" id="PF12976">
    <property type="entry name" value="DUF3860"/>
    <property type="match status" value="1"/>
</dbReference>
<reference evidence="1" key="1">
    <citation type="journal article" date="2014" name="Genome Biol. Evol.">
        <title>Pangenome evidence for extensive interdomain horizontal transfer affecting lineage core and shell genes in uncultured planktonic thaumarchaeota and euryarchaeota.</title>
        <authorList>
            <person name="Deschamps P."/>
            <person name="Zivanovic Y."/>
            <person name="Moreira D."/>
            <person name="Rodriguez-Valera F."/>
            <person name="Lopez-Garcia P."/>
        </authorList>
    </citation>
    <scope>NUCLEOTIDE SEQUENCE</scope>
</reference>